<keyword evidence="1" id="KW-0812">Transmembrane</keyword>
<comment type="caution">
    <text evidence="2">The sequence shown here is derived from an EMBL/GenBank/DDBJ whole genome shotgun (WGS) entry which is preliminary data.</text>
</comment>
<keyword evidence="1" id="KW-0472">Membrane</keyword>
<evidence type="ECO:0000313" key="2">
    <source>
        <dbReference type="EMBL" id="MQR01265.1"/>
    </source>
</evidence>
<dbReference type="EMBL" id="WINI01000006">
    <property type="protein sequence ID" value="MQR01265.1"/>
    <property type="molecule type" value="Genomic_DNA"/>
</dbReference>
<evidence type="ECO:0000256" key="1">
    <source>
        <dbReference type="SAM" id="Phobius"/>
    </source>
</evidence>
<feature type="transmembrane region" description="Helical" evidence="1">
    <location>
        <begin position="31"/>
        <end position="54"/>
    </location>
</feature>
<accession>A0A843YP54</accession>
<keyword evidence="1" id="KW-1133">Transmembrane helix</keyword>
<name>A0A843YP54_9BURK</name>
<organism evidence="2 3">
    <name type="scientific">Glaciimonas soli</name>
    <dbReference type="NCBI Taxonomy" id="2590999"/>
    <lineage>
        <taxon>Bacteria</taxon>
        <taxon>Pseudomonadati</taxon>
        <taxon>Pseudomonadota</taxon>
        <taxon>Betaproteobacteria</taxon>
        <taxon>Burkholderiales</taxon>
        <taxon>Oxalobacteraceae</taxon>
        <taxon>Glaciimonas</taxon>
    </lineage>
</organism>
<protein>
    <recommendedName>
        <fullName evidence="4">DUF1232 domain-containing protein</fullName>
    </recommendedName>
</protein>
<gene>
    <name evidence="2" type="ORF">GEV47_11320</name>
</gene>
<dbReference type="OrthoDB" id="9804184at2"/>
<sequence>MKKLFFIFLRMSKSDLRTSWFALRHVDRPRWFLPAIVLLTMYFFAPFNLVLPVVGIVDDFVLAPLILHYLVTLLPAHIRQSAGQVPIR</sequence>
<feature type="transmembrane region" description="Helical" evidence="1">
    <location>
        <begin position="60"/>
        <end position="78"/>
    </location>
</feature>
<dbReference type="Proteomes" id="UP000451565">
    <property type="component" value="Unassembled WGS sequence"/>
</dbReference>
<dbReference type="RefSeq" id="WP_153234898.1">
    <property type="nucleotide sequence ID" value="NZ_WINI01000006.1"/>
</dbReference>
<reference evidence="2 3" key="1">
    <citation type="submission" date="2019-10" db="EMBL/GenBank/DDBJ databases">
        <title>Glaciimonas soli sp. nov., a psychrophilic bacterium isolated from the forest soil of a high elevation mountain in Taiwan.</title>
        <authorList>
            <person name="Wang L.-T."/>
            <person name="Shieh W.Y."/>
        </authorList>
    </citation>
    <scope>NUCLEOTIDE SEQUENCE [LARGE SCALE GENOMIC DNA]</scope>
    <source>
        <strain evidence="2 3">GS1</strain>
    </source>
</reference>
<keyword evidence="3" id="KW-1185">Reference proteome</keyword>
<dbReference type="AlphaFoldDB" id="A0A843YP54"/>
<proteinExistence type="predicted"/>
<evidence type="ECO:0008006" key="4">
    <source>
        <dbReference type="Google" id="ProtNLM"/>
    </source>
</evidence>
<evidence type="ECO:0000313" key="3">
    <source>
        <dbReference type="Proteomes" id="UP000451565"/>
    </source>
</evidence>